<dbReference type="Gene3D" id="3.40.50.1110">
    <property type="entry name" value="SGNH hydrolase"/>
    <property type="match status" value="1"/>
</dbReference>
<evidence type="ECO:0000313" key="2">
    <source>
        <dbReference type="EMBL" id="MCV6825433.1"/>
    </source>
</evidence>
<dbReference type="EMBL" id="JAOYFC010000002">
    <property type="protein sequence ID" value="MCV6825433.1"/>
    <property type="molecule type" value="Genomic_DNA"/>
</dbReference>
<dbReference type="Proteomes" id="UP001208041">
    <property type="component" value="Unassembled WGS sequence"/>
</dbReference>
<accession>A0AAE3LS62</accession>
<keyword evidence="3" id="KW-1185">Reference proteome</keyword>
<comment type="caution">
    <text evidence="2">The sequence shown here is derived from an EMBL/GenBank/DDBJ whole genome shotgun (WGS) entry which is preliminary data.</text>
</comment>
<evidence type="ECO:0000256" key="1">
    <source>
        <dbReference type="SAM" id="Phobius"/>
    </source>
</evidence>
<evidence type="ECO:0000313" key="3">
    <source>
        <dbReference type="Proteomes" id="UP001208041"/>
    </source>
</evidence>
<dbReference type="AlphaFoldDB" id="A0AAE3LS62"/>
<protein>
    <submittedName>
        <fullName evidence="2">SGNH/GDSL hydrolase family protein</fullName>
    </submittedName>
</protein>
<proteinExistence type="predicted"/>
<feature type="transmembrane region" description="Helical" evidence="1">
    <location>
        <begin position="7"/>
        <end position="28"/>
    </location>
</feature>
<name>A0AAE3LS62_9RHOB</name>
<keyword evidence="1" id="KW-0472">Membrane</keyword>
<keyword evidence="1" id="KW-0812">Transmembrane</keyword>
<dbReference type="SUPFAM" id="SSF52266">
    <property type="entry name" value="SGNH hydrolase"/>
    <property type="match status" value="1"/>
</dbReference>
<reference evidence="2" key="1">
    <citation type="submission" date="2022-10" db="EMBL/GenBank/DDBJ databases">
        <authorList>
            <person name="Yue Y."/>
        </authorList>
    </citation>
    <scope>NUCLEOTIDE SEQUENCE</scope>
    <source>
        <strain evidence="2">Z654</strain>
    </source>
</reference>
<dbReference type="InterPro" id="IPR036514">
    <property type="entry name" value="SGNH_hydro_sf"/>
</dbReference>
<organism evidence="2 3">
    <name type="scientific">Halocynthiibacter halioticoli</name>
    <dbReference type="NCBI Taxonomy" id="2986804"/>
    <lineage>
        <taxon>Bacteria</taxon>
        <taxon>Pseudomonadati</taxon>
        <taxon>Pseudomonadota</taxon>
        <taxon>Alphaproteobacteria</taxon>
        <taxon>Rhodobacterales</taxon>
        <taxon>Paracoccaceae</taxon>
        <taxon>Halocynthiibacter</taxon>
    </lineage>
</organism>
<keyword evidence="1" id="KW-1133">Transmembrane helix</keyword>
<dbReference type="GO" id="GO:0016788">
    <property type="term" value="F:hydrolase activity, acting on ester bonds"/>
    <property type="evidence" value="ECO:0007669"/>
    <property type="project" value="UniProtKB-ARBA"/>
</dbReference>
<sequence length="399" mass="44995">MNWLKNIALICITSFVTIAIIEVAFRFYQSWNVEAVESRKIAGLPLHDFEHHFCYGPKDHQKFDPEVVSREYENQQYFEFRNQSVALHTYDENGFRIAGSTEAKENGVIVVGDSFVRGTLADDTETIPAVLNRWYPDTEFHNFGIGGHGPKQYLKTYQANSSTIEHDLVILVLYLGNDAQNDLGFESRLARAKELYELQQQRGLSYATKMKIKFAAILDKSAVGDVFLKSYRNLKNKDAVAPNAASLPTARELSDQLVTSVSEFKAYTDSVGKKLQLVTIPSREYFDSERFPVWQQEFAVEVTDHMEAALDDFAEGHGLPPVVHILPMLQAEFDKGKALERIYGWPDAHFTEYAYFLTAREISNALASSLGYSPVATSEFVNATEFDPAHLNCPSAVES</sequence>
<keyword evidence="2" id="KW-0378">Hydrolase</keyword>
<dbReference type="RefSeq" id="WP_263954308.1">
    <property type="nucleotide sequence ID" value="NZ_JAOYFC010000002.1"/>
</dbReference>
<gene>
    <name evidence="2" type="ORF">OH136_12805</name>
</gene>